<comment type="caution">
    <text evidence="12">The sequence shown here is derived from an EMBL/GenBank/DDBJ whole genome shotgun (WGS) entry which is preliminary data.</text>
</comment>
<evidence type="ECO:0000259" key="11">
    <source>
        <dbReference type="Pfam" id="PF03900"/>
    </source>
</evidence>
<dbReference type="FunFam" id="3.40.190.10:FF:000005">
    <property type="entry name" value="Porphobilinogen deaminase"/>
    <property type="match status" value="1"/>
</dbReference>
<dbReference type="PIRSF" id="PIRSF001438">
    <property type="entry name" value="4pyrrol_synth_OHMeBilane_synth"/>
    <property type="match status" value="1"/>
</dbReference>
<keyword evidence="5" id="KW-0808">Transferase</keyword>
<feature type="domain" description="Porphobilinogen deaminase N-terminal" evidence="10">
    <location>
        <begin position="12"/>
        <end position="216"/>
    </location>
</feature>
<organism evidence="12 13">
    <name type="scientific">Aureobasidium uvarum</name>
    <dbReference type="NCBI Taxonomy" id="2773716"/>
    <lineage>
        <taxon>Eukaryota</taxon>
        <taxon>Fungi</taxon>
        <taxon>Dikarya</taxon>
        <taxon>Ascomycota</taxon>
        <taxon>Pezizomycotina</taxon>
        <taxon>Dothideomycetes</taxon>
        <taxon>Dothideomycetidae</taxon>
        <taxon>Dothideales</taxon>
        <taxon>Saccotheciaceae</taxon>
        <taxon>Aureobasidium</taxon>
    </lineage>
</organism>
<evidence type="ECO:0000256" key="9">
    <source>
        <dbReference type="ARBA" id="ARBA00033064"/>
    </source>
</evidence>
<comment type="cofactor">
    <cofactor evidence="1">
        <name>dipyrromethane</name>
        <dbReference type="ChEBI" id="CHEBI:60342"/>
    </cofactor>
</comment>
<dbReference type="SUPFAM" id="SSF53850">
    <property type="entry name" value="Periplasmic binding protein-like II"/>
    <property type="match status" value="1"/>
</dbReference>
<evidence type="ECO:0000256" key="2">
    <source>
        <dbReference type="ARBA" id="ARBA00004735"/>
    </source>
</evidence>
<dbReference type="PANTHER" id="PTHR11557:SF0">
    <property type="entry name" value="PORPHOBILINOGEN DEAMINASE"/>
    <property type="match status" value="1"/>
</dbReference>
<accession>A0A9N8PUS3</accession>
<comment type="similarity">
    <text evidence="3">Belongs to the HMBS family.</text>
</comment>
<dbReference type="InterPro" id="IPR036803">
    <property type="entry name" value="Porphobilinogen_deaminase_C_sf"/>
</dbReference>
<dbReference type="Gene3D" id="3.40.190.10">
    <property type="entry name" value="Periplasmic binding protein-like II"/>
    <property type="match status" value="2"/>
</dbReference>
<keyword evidence="13" id="KW-1185">Reference proteome</keyword>
<evidence type="ECO:0000256" key="7">
    <source>
        <dbReference type="ARBA" id="ARBA00023244"/>
    </source>
</evidence>
<keyword evidence="7" id="KW-0627">Porphyrin biosynthesis</keyword>
<evidence type="ECO:0000256" key="3">
    <source>
        <dbReference type="ARBA" id="ARBA00005638"/>
    </source>
</evidence>
<protein>
    <recommendedName>
        <fullName evidence="4">hydroxymethylbilane synthase</fullName>
        <ecNumber evidence="4">2.5.1.61</ecNumber>
    </recommendedName>
    <alternativeName>
        <fullName evidence="9">Hydroxymethylbilane synthase</fullName>
    </alternativeName>
    <alternativeName>
        <fullName evidence="8">Pre-uroporphyrinogen synthase</fullName>
    </alternativeName>
</protein>
<dbReference type="InterPro" id="IPR022418">
    <property type="entry name" value="Porphobilinogen_deaminase_C"/>
</dbReference>
<dbReference type="PROSITE" id="PS00533">
    <property type="entry name" value="PORPHOBILINOGEN_DEAM"/>
    <property type="match status" value="1"/>
</dbReference>
<dbReference type="InterPro" id="IPR022417">
    <property type="entry name" value="Porphobilin_deaminase_N"/>
</dbReference>
<evidence type="ECO:0000256" key="1">
    <source>
        <dbReference type="ARBA" id="ARBA00001916"/>
    </source>
</evidence>
<evidence type="ECO:0000313" key="13">
    <source>
        <dbReference type="Proteomes" id="UP000745764"/>
    </source>
</evidence>
<dbReference type="AlphaFoldDB" id="A0A9N8PUS3"/>
<evidence type="ECO:0000256" key="8">
    <source>
        <dbReference type="ARBA" id="ARBA00030685"/>
    </source>
</evidence>
<dbReference type="Pfam" id="PF03900">
    <property type="entry name" value="Porphobil_deamC"/>
    <property type="match status" value="1"/>
</dbReference>
<dbReference type="Pfam" id="PF01379">
    <property type="entry name" value="Porphobil_deam"/>
    <property type="match status" value="1"/>
</dbReference>
<proteinExistence type="inferred from homology"/>
<feature type="domain" description="Porphobilinogen deaminase C-terminal" evidence="11">
    <location>
        <begin position="229"/>
        <end position="256"/>
    </location>
</feature>
<dbReference type="OrthoDB" id="564646at2759"/>
<evidence type="ECO:0000313" key="12">
    <source>
        <dbReference type="EMBL" id="CAD0113474.1"/>
    </source>
</evidence>
<comment type="pathway">
    <text evidence="2">Porphyrin-containing compound metabolism; protoporphyrin-IX biosynthesis; coproporphyrinogen-III from 5-aminolevulinate: step 2/4.</text>
</comment>
<sequence length="375" mass="40714">MASEASTTQPPVKIGTRKSVLARVQTDIVCKELRKAWPDRQYEIHAMSTMGDNNQTTALHEFNAKALWTHELEALLEKGDLDLILPPSMSIGCIFPREDARDALVVKPTLPYKSLSQLPAGSVIGTSSVRRSAQLKRLYPDLKFADVRGNVGTRLAKLDNPEGEYTALILAAAGLSRLGMSDRITSYLDSASGGILHAVGQGALGIEVRSDDEDVKKLLSAVGCEWTTRACLAERSLMRTLEGGCSVPIGVETEWVRKKSSLGTTIGTGVGVGAKPAAEYDKLSGVAVTGRTTEDDGEHQDSGSEFTENLIMRALVVSLDGQRHVETEMQRRITSREEADEFGWDVAKKLVELGAESILHDINLNRKIIEEQGDA</sequence>
<dbReference type="InterPro" id="IPR000860">
    <property type="entry name" value="HemC"/>
</dbReference>
<dbReference type="GO" id="GO:0006783">
    <property type="term" value="P:heme biosynthetic process"/>
    <property type="evidence" value="ECO:0007669"/>
    <property type="project" value="UniProtKB-KW"/>
</dbReference>
<gene>
    <name evidence="12" type="ORF">AWRI4620_LOCUS7729</name>
</gene>
<dbReference type="InterPro" id="IPR022419">
    <property type="entry name" value="Porphobilin_deaminase_cofac_BS"/>
</dbReference>
<evidence type="ECO:0000256" key="5">
    <source>
        <dbReference type="ARBA" id="ARBA00022679"/>
    </source>
</evidence>
<dbReference type="Proteomes" id="UP000745764">
    <property type="component" value="Unassembled WGS sequence"/>
</dbReference>
<name>A0A9N8PUS3_9PEZI</name>
<evidence type="ECO:0000259" key="10">
    <source>
        <dbReference type="Pfam" id="PF01379"/>
    </source>
</evidence>
<dbReference type="NCBIfam" id="TIGR00212">
    <property type="entry name" value="hemC"/>
    <property type="match status" value="1"/>
</dbReference>
<evidence type="ECO:0000256" key="6">
    <source>
        <dbReference type="ARBA" id="ARBA00023133"/>
    </source>
</evidence>
<evidence type="ECO:0000256" key="4">
    <source>
        <dbReference type="ARBA" id="ARBA00012655"/>
    </source>
</evidence>
<dbReference type="SUPFAM" id="SSF54782">
    <property type="entry name" value="Porphobilinogen deaminase (hydroxymethylbilane synthase), C-terminal domain"/>
    <property type="match status" value="2"/>
</dbReference>
<reference evidence="12" key="1">
    <citation type="submission" date="2020-06" db="EMBL/GenBank/DDBJ databases">
        <authorList>
            <person name="Onetto C."/>
        </authorList>
    </citation>
    <scope>NUCLEOTIDE SEQUENCE</scope>
</reference>
<dbReference type="EC" id="2.5.1.61" evidence="4"/>
<dbReference type="Gene3D" id="3.30.160.40">
    <property type="entry name" value="Porphobilinogen deaminase, C-terminal domain"/>
    <property type="match status" value="1"/>
</dbReference>
<keyword evidence="6" id="KW-0350">Heme biosynthesis</keyword>
<dbReference type="GO" id="GO:0004418">
    <property type="term" value="F:hydroxymethylbilane synthase activity"/>
    <property type="evidence" value="ECO:0007669"/>
    <property type="project" value="UniProtKB-EC"/>
</dbReference>
<dbReference type="EMBL" id="CAINUL010000016">
    <property type="protein sequence ID" value="CAD0113474.1"/>
    <property type="molecule type" value="Genomic_DNA"/>
</dbReference>
<dbReference type="PANTHER" id="PTHR11557">
    <property type="entry name" value="PORPHOBILINOGEN DEAMINASE"/>
    <property type="match status" value="1"/>
</dbReference>
<dbReference type="PRINTS" id="PR00151">
    <property type="entry name" value="PORPHBDMNASE"/>
</dbReference>
<dbReference type="GO" id="GO:0005737">
    <property type="term" value="C:cytoplasm"/>
    <property type="evidence" value="ECO:0007669"/>
    <property type="project" value="TreeGrafter"/>
</dbReference>